<reference evidence="1 2" key="1">
    <citation type="submission" date="2019-10" db="EMBL/GenBank/DDBJ databases">
        <title>Georgenia wutianyii sp. nov. and Georgenia yuyongxinii sp. nov. isolated from plateau pika (Ochotona curzoniae) in the Qinghai-Tibet plateau of China.</title>
        <authorList>
            <person name="Tian Z."/>
        </authorList>
    </citation>
    <scope>NUCLEOTIDE SEQUENCE [LARGE SCALE GENOMIC DNA]</scope>
    <source>
        <strain evidence="1 2">DSM 21501</strain>
    </source>
</reference>
<gene>
    <name evidence="1" type="ORF">GB883_00430</name>
</gene>
<protein>
    <submittedName>
        <fullName evidence="1">SDR family oxidoreductase</fullName>
    </submittedName>
</protein>
<dbReference type="OrthoDB" id="517007at2"/>
<name>A0A7J5UV89_9MICO</name>
<accession>A0A7J5UV89</accession>
<dbReference type="Proteomes" id="UP000451860">
    <property type="component" value="Unassembled WGS sequence"/>
</dbReference>
<dbReference type="EMBL" id="WHJE01000001">
    <property type="protein sequence ID" value="KAE8766190.1"/>
    <property type="molecule type" value="Genomic_DNA"/>
</dbReference>
<dbReference type="Pfam" id="PF13561">
    <property type="entry name" value="adh_short_C2"/>
    <property type="match status" value="1"/>
</dbReference>
<organism evidence="1 2">
    <name type="scientific">Georgenia thermotolerans</name>
    <dbReference type="NCBI Taxonomy" id="527326"/>
    <lineage>
        <taxon>Bacteria</taxon>
        <taxon>Bacillati</taxon>
        <taxon>Actinomycetota</taxon>
        <taxon>Actinomycetes</taxon>
        <taxon>Micrococcales</taxon>
        <taxon>Bogoriellaceae</taxon>
        <taxon>Georgenia</taxon>
    </lineage>
</organism>
<dbReference type="SUPFAM" id="SSF51735">
    <property type="entry name" value="NAD(P)-binding Rossmann-fold domains"/>
    <property type="match status" value="1"/>
</dbReference>
<dbReference type="AlphaFoldDB" id="A0A7J5UV89"/>
<comment type="caution">
    <text evidence="1">The sequence shown here is derived from an EMBL/GenBank/DDBJ whole genome shotgun (WGS) entry which is preliminary data.</text>
</comment>
<evidence type="ECO:0000313" key="1">
    <source>
        <dbReference type="EMBL" id="KAE8766190.1"/>
    </source>
</evidence>
<sequence>MSAIQMHRPAQAREIAGIVLFLSSDQASSATGGVFTVDGGQTAH</sequence>
<dbReference type="Gene3D" id="3.40.50.720">
    <property type="entry name" value="NAD(P)-binding Rossmann-like Domain"/>
    <property type="match status" value="1"/>
</dbReference>
<evidence type="ECO:0000313" key="2">
    <source>
        <dbReference type="Proteomes" id="UP000451860"/>
    </source>
</evidence>
<proteinExistence type="predicted"/>
<dbReference type="InterPro" id="IPR002347">
    <property type="entry name" value="SDR_fam"/>
</dbReference>
<keyword evidence="2" id="KW-1185">Reference proteome</keyword>
<dbReference type="InterPro" id="IPR036291">
    <property type="entry name" value="NAD(P)-bd_dom_sf"/>
</dbReference>